<accession>M3EHG6</accession>
<reference evidence="1 2" key="1">
    <citation type="submission" date="2013-01" db="EMBL/GenBank/DDBJ databases">
        <authorList>
            <person name="Harkins D.M."/>
            <person name="Durkin A.S."/>
            <person name="Brinkac L.M."/>
            <person name="Haft D.H."/>
            <person name="Selengut J.D."/>
            <person name="Sanka R."/>
            <person name="DePew J."/>
            <person name="Purushe J."/>
            <person name="Tulsiani S.M."/>
            <person name="Graham G.C."/>
            <person name="Burns M.-A."/>
            <person name="Dohnt M.F."/>
            <person name="Smythe L.D."/>
            <person name="McKay D.B."/>
            <person name="Craig S.B."/>
            <person name="Vinetz J.M."/>
            <person name="Sutton G.G."/>
            <person name="Nierman W.C."/>
            <person name="Fouts D.E."/>
        </authorList>
    </citation>
    <scope>NUCLEOTIDE SEQUENCE [LARGE SCALE GENOMIC DNA]</scope>
    <source>
        <strain evidence="1 2">LT2116</strain>
    </source>
</reference>
<dbReference type="EMBL" id="AHOR02000049">
    <property type="protein sequence ID" value="EMF80493.1"/>
    <property type="molecule type" value="Genomic_DNA"/>
</dbReference>
<comment type="caution">
    <text evidence="1">The sequence shown here is derived from an EMBL/GenBank/DDBJ whole genome shotgun (WGS) entry which is preliminary data.</text>
</comment>
<sequence length="47" mass="5197">MIVSGNPFNPSTQAIKISSTPDSLNRLRSVARTWLLQSSPPNPKYLL</sequence>
<name>M3EHG6_9LEPT</name>
<organism evidence="1 2">
    <name type="scientific">Leptospira weilii serovar Topaz str. LT2116</name>
    <dbReference type="NCBI Taxonomy" id="1088540"/>
    <lineage>
        <taxon>Bacteria</taxon>
        <taxon>Pseudomonadati</taxon>
        <taxon>Spirochaetota</taxon>
        <taxon>Spirochaetia</taxon>
        <taxon>Leptospirales</taxon>
        <taxon>Leptospiraceae</taxon>
        <taxon>Leptospira</taxon>
    </lineage>
</organism>
<evidence type="ECO:0000313" key="1">
    <source>
        <dbReference type="EMBL" id="EMF80493.1"/>
    </source>
</evidence>
<protein>
    <submittedName>
        <fullName evidence="1">Uncharacterized protein</fullName>
    </submittedName>
</protein>
<evidence type="ECO:0000313" key="2">
    <source>
        <dbReference type="Proteomes" id="UP000011770"/>
    </source>
</evidence>
<gene>
    <name evidence="1" type="ORF">LEP1GSC188_0009</name>
</gene>
<dbReference type="AlphaFoldDB" id="M3EHG6"/>
<dbReference type="Proteomes" id="UP000011770">
    <property type="component" value="Unassembled WGS sequence"/>
</dbReference>
<proteinExistence type="predicted"/>
<feature type="non-terminal residue" evidence="1">
    <location>
        <position position="47"/>
    </location>
</feature>